<reference evidence="1" key="1">
    <citation type="submission" date="2022-10" db="EMBL/GenBank/DDBJ databases">
        <title>The WGS of Solirubrobacter sp. CPCC 204708.</title>
        <authorList>
            <person name="Jiang Z."/>
        </authorList>
    </citation>
    <scope>NUCLEOTIDE SEQUENCE</scope>
    <source>
        <strain evidence="1">CPCC 204708</strain>
    </source>
</reference>
<sequence>MLVLAAAALAGCGEAAATSGGPSGTLYLAGREPGTLTVVDTATGAATTRTELRELGGGDPPNMVHFTGGRLVTFALGEATSFAADVSDARRLGEGMFFVASATPGRVWNILGRKSDRPTDRYFRGVREVRVDGTPTFTRRWQLPGWPVTAVDDGLVLQRDRLEVWDPRTERRVRRLPGAFLVATHGATVASCNDPCEFLYLNRRAVPGRFTPRLGAFSPDGALLALPTPGHRIAVVEVATGFTRHVTGARLDAQYPRLAWASSGWLFWSAGRGRLGAWRPGEPARRLPVRVGPFVDLTAS</sequence>
<comment type="caution">
    <text evidence="1">The sequence shown here is derived from an EMBL/GenBank/DDBJ whole genome shotgun (WGS) entry which is preliminary data.</text>
</comment>
<dbReference type="InterPro" id="IPR011044">
    <property type="entry name" value="Quino_amine_DH_bsu"/>
</dbReference>
<dbReference type="Proteomes" id="UP001147700">
    <property type="component" value="Unassembled WGS sequence"/>
</dbReference>
<evidence type="ECO:0008006" key="3">
    <source>
        <dbReference type="Google" id="ProtNLM"/>
    </source>
</evidence>
<accession>A0ABT4RUH6</accession>
<dbReference type="EMBL" id="JAPCID010000079">
    <property type="protein sequence ID" value="MDA0142239.1"/>
    <property type="molecule type" value="Genomic_DNA"/>
</dbReference>
<evidence type="ECO:0000313" key="1">
    <source>
        <dbReference type="EMBL" id="MDA0142239.1"/>
    </source>
</evidence>
<organism evidence="1 2">
    <name type="scientific">Solirubrobacter deserti</name>
    <dbReference type="NCBI Taxonomy" id="2282478"/>
    <lineage>
        <taxon>Bacteria</taxon>
        <taxon>Bacillati</taxon>
        <taxon>Actinomycetota</taxon>
        <taxon>Thermoleophilia</taxon>
        <taxon>Solirubrobacterales</taxon>
        <taxon>Solirubrobacteraceae</taxon>
        <taxon>Solirubrobacter</taxon>
    </lineage>
</organism>
<protein>
    <recommendedName>
        <fullName evidence="3">WD40 repeat domain-containing protein</fullName>
    </recommendedName>
</protein>
<evidence type="ECO:0000313" key="2">
    <source>
        <dbReference type="Proteomes" id="UP001147700"/>
    </source>
</evidence>
<gene>
    <name evidence="1" type="ORF">OJ962_32440</name>
</gene>
<proteinExistence type="predicted"/>
<dbReference type="RefSeq" id="WP_270006882.1">
    <property type="nucleotide sequence ID" value="NZ_JAPCID010000079.1"/>
</dbReference>
<name>A0ABT4RUH6_9ACTN</name>
<keyword evidence="2" id="KW-1185">Reference proteome</keyword>
<dbReference type="SUPFAM" id="SSF50969">
    <property type="entry name" value="YVTN repeat-like/Quinoprotein amine dehydrogenase"/>
    <property type="match status" value="1"/>
</dbReference>